<organism evidence="5 6">
    <name type="scientific">Bacteroides uniformis</name>
    <dbReference type="NCBI Taxonomy" id="820"/>
    <lineage>
        <taxon>Bacteria</taxon>
        <taxon>Pseudomonadati</taxon>
        <taxon>Bacteroidota</taxon>
        <taxon>Bacteroidia</taxon>
        <taxon>Bacteroidales</taxon>
        <taxon>Bacteroidaceae</taxon>
        <taxon>Bacteroides</taxon>
    </lineage>
</organism>
<dbReference type="GO" id="GO:0043565">
    <property type="term" value="F:sequence-specific DNA binding"/>
    <property type="evidence" value="ECO:0007669"/>
    <property type="project" value="InterPro"/>
</dbReference>
<evidence type="ECO:0000259" key="4">
    <source>
        <dbReference type="PROSITE" id="PS01124"/>
    </source>
</evidence>
<evidence type="ECO:0000313" key="5">
    <source>
        <dbReference type="EMBL" id="RGU34511.1"/>
    </source>
</evidence>
<dbReference type="InterPro" id="IPR018060">
    <property type="entry name" value="HTH_AraC"/>
</dbReference>
<dbReference type="SMART" id="SM00342">
    <property type="entry name" value="HTH_ARAC"/>
    <property type="match status" value="1"/>
</dbReference>
<gene>
    <name evidence="5" type="ORF">DWW83_20585</name>
</gene>
<comment type="caution">
    <text evidence="5">The sequence shown here is derived from an EMBL/GenBank/DDBJ whole genome shotgun (WGS) entry which is preliminary data.</text>
</comment>
<protein>
    <submittedName>
        <fullName evidence="5">AraC family transcriptional regulator</fullName>
    </submittedName>
</protein>
<name>A0A412SA32_BACUN</name>
<keyword evidence="2" id="KW-0238">DNA-binding</keyword>
<dbReference type="PANTHER" id="PTHR43280">
    <property type="entry name" value="ARAC-FAMILY TRANSCRIPTIONAL REGULATOR"/>
    <property type="match status" value="1"/>
</dbReference>
<dbReference type="SUPFAM" id="SSF46689">
    <property type="entry name" value="Homeodomain-like"/>
    <property type="match status" value="2"/>
</dbReference>
<proteinExistence type="predicted"/>
<feature type="domain" description="HTH araC/xylS-type" evidence="4">
    <location>
        <begin position="176"/>
        <end position="274"/>
    </location>
</feature>
<dbReference type="Proteomes" id="UP000284022">
    <property type="component" value="Unassembled WGS sequence"/>
</dbReference>
<dbReference type="EMBL" id="QRXV01000032">
    <property type="protein sequence ID" value="RGU34511.1"/>
    <property type="molecule type" value="Genomic_DNA"/>
</dbReference>
<sequence length="285" mass="32754">MELNLTQILMNEAVREGWTEWMAAVRAALSRTDLKRPATWTGLETAAHAHGHMVRLTELLRKHCPKPDCRKPEEAGYLVLVAYHPDNRSTGYVTDALEAYVRTKDRDGVLLLCRVVSVIGTRGEYTHLNSVYNLLAGYLLRYRRERMKEYRKGAEPWLGEADLQDVGRYLPELEERSFADRVAAALPEAKSVEALARECGCALNTFERRFKEVFGETPRNWLAKQKARRIRSLLVGTDMTFREIASDCGFVSDNYFWDFCKKHLGDTPARIREAYRNTRKTYGGE</sequence>
<keyword evidence="1" id="KW-0805">Transcription regulation</keyword>
<accession>A0A412SA32</accession>
<keyword evidence="3" id="KW-0804">Transcription</keyword>
<dbReference type="Pfam" id="PF12833">
    <property type="entry name" value="HTH_18"/>
    <property type="match status" value="1"/>
</dbReference>
<dbReference type="AlphaFoldDB" id="A0A412SA32"/>
<evidence type="ECO:0000256" key="1">
    <source>
        <dbReference type="ARBA" id="ARBA00023015"/>
    </source>
</evidence>
<dbReference type="PROSITE" id="PS01124">
    <property type="entry name" value="HTH_ARAC_FAMILY_2"/>
    <property type="match status" value="1"/>
</dbReference>
<dbReference type="RefSeq" id="WP_117543100.1">
    <property type="nucleotide sequence ID" value="NZ_QRXV01000032.1"/>
</dbReference>
<dbReference type="InterPro" id="IPR009057">
    <property type="entry name" value="Homeodomain-like_sf"/>
</dbReference>
<evidence type="ECO:0000256" key="3">
    <source>
        <dbReference type="ARBA" id="ARBA00023163"/>
    </source>
</evidence>
<evidence type="ECO:0000313" key="6">
    <source>
        <dbReference type="Proteomes" id="UP000284022"/>
    </source>
</evidence>
<reference evidence="5 6" key="1">
    <citation type="submission" date="2018-08" db="EMBL/GenBank/DDBJ databases">
        <title>A genome reference for cultivated species of the human gut microbiota.</title>
        <authorList>
            <person name="Zou Y."/>
            <person name="Xue W."/>
            <person name="Luo G."/>
        </authorList>
    </citation>
    <scope>NUCLEOTIDE SEQUENCE [LARGE SCALE GENOMIC DNA]</scope>
    <source>
        <strain evidence="5 6">AF17-20</strain>
    </source>
</reference>
<dbReference type="PANTHER" id="PTHR43280:SF2">
    <property type="entry name" value="HTH-TYPE TRANSCRIPTIONAL REGULATOR EXSA"/>
    <property type="match status" value="1"/>
</dbReference>
<dbReference type="Gene3D" id="1.10.10.60">
    <property type="entry name" value="Homeodomain-like"/>
    <property type="match status" value="1"/>
</dbReference>
<dbReference type="GO" id="GO:0003700">
    <property type="term" value="F:DNA-binding transcription factor activity"/>
    <property type="evidence" value="ECO:0007669"/>
    <property type="project" value="InterPro"/>
</dbReference>
<evidence type="ECO:0000256" key="2">
    <source>
        <dbReference type="ARBA" id="ARBA00023125"/>
    </source>
</evidence>